<evidence type="ECO:0000256" key="4">
    <source>
        <dbReference type="ARBA" id="ARBA00022801"/>
    </source>
</evidence>
<dbReference type="InterPro" id="IPR024607">
    <property type="entry name" value="Sulfatase_CS"/>
</dbReference>
<dbReference type="InterPro" id="IPR050738">
    <property type="entry name" value="Sulfatase"/>
</dbReference>
<gene>
    <name evidence="10" type="primary">LOC110976705</name>
</gene>
<dbReference type="AlphaFoldDB" id="A0A8B7XYD0"/>
<keyword evidence="5" id="KW-0106">Calcium</keyword>
<dbReference type="PANTHER" id="PTHR42693:SF49">
    <property type="entry name" value="SULFATASE N-TERMINAL DOMAIN-CONTAINING PROTEIN"/>
    <property type="match status" value="1"/>
</dbReference>
<feature type="chain" id="PRO_5034421598" evidence="7">
    <location>
        <begin position="27"/>
        <end position="594"/>
    </location>
</feature>
<dbReference type="InterPro" id="IPR017850">
    <property type="entry name" value="Alkaline_phosphatase_core_sf"/>
</dbReference>
<keyword evidence="4" id="KW-0378">Hydrolase</keyword>
<keyword evidence="7" id="KW-0732">Signal</keyword>
<keyword evidence="9" id="KW-1185">Reference proteome</keyword>
<evidence type="ECO:0000259" key="8">
    <source>
        <dbReference type="Pfam" id="PF00884"/>
    </source>
</evidence>
<dbReference type="OMA" id="CCYGNNT"/>
<evidence type="ECO:0000256" key="1">
    <source>
        <dbReference type="ARBA" id="ARBA00001913"/>
    </source>
</evidence>
<dbReference type="GO" id="GO:0046872">
    <property type="term" value="F:metal ion binding"/>
    <property type="evidence" value="ECO:0007669"/>
    <property type="project" value="UniProtKB-KW"/>
</dbReference>
<feature type="domain" description="Sulfatase N-terminal" evidence="8">
    <location>
        <begin position="37"/>
        <end position="419"/>
    </location>
</feature>
<evidence type="ECO:0000256" key="3">
    <source>
        <dbReference type="ARBA" id="ARBA00022723"/>
    </source>
</evidence>
<dbReference type="GO" id="GO:0004065">
    <property type="term" value="F:arylsulfatase activity"/>
    <property type="evidence" value="ECO:0007669"/>
    <property type="project" value="TreeGrafter"/>
</dbReference>
<reference evidence="10" key="1">
    <citation type="submission" date="2025-08" db="UniProtKB">
        <authorList>
            <consortium name="RefSeq"/>
        </authorList>
    </citation>
    <scope>IDENTIFICATION</scope>
</reference>
<evidence type="ECO:0000313" key="10">
    <source>
        <dbReference type="RefSeq" id="XP_022085899.1"/>
    </source>
</evidence>
<dbReference type="PROSITE" id="PS00523">
    <property type="entry name" value="SULFATASE_1"/>
    <property type="match status" value="1"/>
</dbReference>
<proteinExistence type="inferred from homology"/>
<dbReference type="Proteomes" id="UP000694845">
    <property type="component" value="Unplaced"/>
</dbReference>
<dbReference type="Gene3D" id="3.40.720.10">
    <property type="entry name" value="Alkaline Phosphatase, subunit A"/>
    <property type="match status" value="1"/>
</dbReference>
<evidence type="ECO:0000256" key="6">
    <source>
        <dbReference type="SAM" id="Phobius"/>
    </source>
</evidence>
<sequence length="594" mass="65455">MATSGGIGRFAAGVVILSLAWTFSPAVDCVDAKPRRPNVVLFIMDDVGMGDLGCFGNDTIQTPNIDSLAKDGVKLTQHLALPMCTPSRAALMTGRLPARYDMDSPGRMRVLFFLSAQGGLPSNETTMAEVLKDNGYATALTGKWHLGITCTEKNSCSDPNSQGFDYFYGLPVTNLLDCGNESTIFHAWARAKGAYPKMWFSVIAAFTAAVFLYMIKVVSWKGAFSLTLLALASNGLLLLAAKTPSLGCVLMENSRIVEQPLLFDHLTERLHSRAIHFMESNRHQPFLLIMSFVQAHTVLFNDDRFRNHSVHGRYGDNLEEMDWSVGEVLRSLKNLGLENNTFVYLTSDNGGHVEEFTDDEERHGGWNGIYKGGKGSTWEGGIRVPTVVKLPGVIPAGTVVSQPTHLPDILPTVARVTGVTLPTDRLYDGRDLMPLLISNDSSEVVHEFMFHYCAGFLNAVRYTPKGTNTTYKLHYRTTRLVPGTHGIVGCFDTFLCQCAGNSVVYHDPPLVYDLTKDPSETSPLDSNDPKVRGIIGKVAKAVSHHQGGLPSRSGPWSAWLNMFPRPWGVPWCGSFPHYTCVDPYLEKFQSVREH</sequence>
<accession>A0A8B7XYD0</accession>
<evidence type="ECO:0000256" key="5">
    <source>
        <dbReference type="ARBA" id="ARBA00022837"/>
    </source>
</evidence>
<comment type="similarity">
    <text evidence="2">Belongs to the sulfatase family.</text>
</comment>
<dbReference type="PANTHER" id="PTHR42693">
    <property type="entry name" value="ARYLSULFATASE FAMILY MEMBER"/>
    <property type="match status" value="1"/>
</dbReference>
<dbReference type="InterPro" id="IPR000917">
    <property type="entry name" value="Sulfatase_N"/>
</dbReference>
<keyword evidence="6" id="KW-0472">Membrane</keyword>
<organism evidence="9 10">
    <name type="scientific">Acanthaster planci</name>
    <name type="common">Crown-of-thorns starfish</name>
    <dbReference type="NCBI Taxonomy" id="133434"/>
    <lineage>
        <taxon>Eukaryota</taxon>
        <taxon>Metazoa</taxon>
        <taxon>Echinodermata</taxon>
        <taxon>Eleutherozoa</taxon>
        <taxon>Asterozoa</taxon>
        <taxon>Asteroidea</taxon>
        <taxon>Valvatacea</taxon>
        <taxon>Valvatida</taxon>
        <taxon>Acanthasteridae</taxon>
        <taxon>Acanthaster</taxon>
    </lineage>
</organism>
<keyword evidence="6" id="KW-1133">Transmembrane helix</keyword>
<evidence type="ECO:0000313" key="9">
    <source>
        <dbReference type="Proteomes" id="UP000694845"/>
    </source>
</evidence>
<dbReference type="Pfam" id="PF14707">
    <property type="entry name" value="Sulfatase_C"/>
    <property type="match status" value="1"/>
</dbReference>
<feature type="signal peptide" evidence="7">
    <location>
        <begin position="1"/>
        <end position="26"/>
    </location>
</feature>
<keyword evidence="6" id="KW-0812">Transmembrane</keyword>
<comment type="cofactor">
    <cofactor evidence="1">
        <name>Ca(2+)</name>
        <dbReference type="ChEBI" id="CHEBI:29108"/>
    </cofactor>
</comment>
<evidence type="ECO:0000256" key="7">
    <source>
        <dbReference type="SAM" id="SignalP"/>
    </source>
</evidence>
<name>A0A8B7XYD0_ACAPL</name>
<evidence type="ECO:0000256" key="2">
    <source>
        <dbReference type="ARBA" id="ARBA00008779"/>
    </source>
</evidence>
<dbReference type="SUPFAM" id="SSF53649">
    <property type="entry name" value="Alkaline phosphatase-like"/>
    <property type="match status" value="1"/>
</dbReference>
<feature type="transmembrane region" description="Helical" evidence="6">
    <location>
        <begin position="198"/>
        <end position="215"/>
    </location>
</feature>
<dbReference type="RefSeq" id="XP_022085899.1">
    <property type="nucleotide sequence ID" value="XM_022230207.1"/>
</dbReference>
<dbReference type="OrthoDB" id="103349at2759"/>
<protein>
    <submittedName>
        <fullName evidence="10">Steryl-sulfatase-like isoform X1</fullName>
    </submittedName>
</protein>
<dbReference type="Gene3D" id="1.10.287.550">
    <property type="entry name" value="Helix hairpin bin"/>
    <property type="match status" value="1"/>
</dbReference>
<dbReference type="Pfam" id="PF00884">
    <property type="entry name" value="Sulfatase"/>
    <property type="match status" value="1"/>
</dbReference>
<dbReference type="Gene3D" id="3.30.1120.10">
    <property type="match status" value="1"/>
</dbReference>
<dbReference type="GeneID" id="110976705"/>
<keyword evidence="3" id="KW-0479">Metal-binding</keyword>
<dbReference type="KEGG" id="aplc:110976705"/>